<dbReference type="EC" id="3.2.1.23" evidence="4 11"/>
<dbReference type="InterPro" id="IPR041392">
    <property type="entry name" value="GHD"/>
</dbReference>
<reference evidence="15" key="1">
    <citation type="submission" date="2020-02" db="EMBL/GenBank/DDBJ databases">
        <authorList>
            <person name="Scholz U."/>
            <person name="Mascher M."/>
            <person name="Fiebig A."/>
        </authorList>
    </citation>
    <scope>NUCLEOTIDE SEQUENCE</scope>
</reference>
<name>A0A7I8L7N7_SPIIN</name>
<dbReference type="Gene3D" id="2.60.120.260">
    <property type="entry name" value="Galactose-binding domain-like"/>
    <property type="match status" value="1"/>
</dbReference>
<evidence type="ECO:0000256" key="1">
    <source>
        <dbReference type="ARBA" id="ARBA00001412"/>
    </source>
</evidence>
<dbReference type="Gene3D" id="3.20.20.80">
    <property type="entry name" value="Glycosidases"/>
    <property type="match status" value="1"/>
</dbReference>
<feature type="domain" description="SUEL-type lectin" evidence="14">
    <location>
        <begin position="724"/>
        <end position="811"/>
    </location>
</feature>
<dbReference type="FunFam" id="2.60.120.260:FF:000050">
    <property type="entry name" value="Beta-galactosidase"/>
    <property type="match status" value="1"/>
</dbReference>
<dbReference type="SUPFAM" id="SSF49785">
    <property type="entry name" value="Galactose-binding domain-like"/>
    <property type="match status" value="2"/>
</dbReference>
<dbReference type="InterPro" id="IPR043159">
    <property type="entry name" value="Lectin_gal-bd_sf"/>
</dbReference>
<keyword evidence="7 13" id="KW-0732">Signal</keyword>
<dbReference type="SUPFAM" id="SSF51445">
    <property type="entry name" value="(Trans)glycosidases"/>
    <property type="match status" value="1"/>
</dbReference>
<evidence type="ECO:0000256" key="5">
    <source>
        <dbReference type="ARBA" id="ARBA00022523"/>
    </source>
</evidence>
<gene>
    <name evidence="15" type="ORF">SI8410_11015962</name>
</gene>
<dbReference type="GO" id="GO:0030246">
    <property type="term" value="F:carbohydrate binding"/>
    <property type="evidence" value="ECO:0007669"/>
    <property type="project" value="InterPro"/>
</dbReference>
<dbReference type="GO" id="GO:0048046">
    <property type="term" value="C:apoplast"/>
    <property type="evidence" value="ECO:0007669"/>
    <property type="project" value="UniProtKB-SubCell"/>
</dbReference>
<keyword evidence="8 11" id="KW-0378">Hydrolase</keyword>
<evidence type="ECO:0000256" key="11">
    <source>
        <dbReference type="RuleBase" id="RU000675"/>
    </source>
</evidence>
<dbReference type="InterPro" id="IPR017853">
    <property type="entry name" value="GH"/>
</dbReference>
<dbReference type="PANTHER" id="PTHR23421">
    <property type="entry name" value="BETA-GALACTOSIDASE RELATED"/>
    <property type="match status" value="1"/>
</dbReference>
<keyword evidence="16" id="KW-1185">Reference proteome</keyword>
<dbReference type="Gene3D" id="2.60.120.740">
    <property type="match status" value="1"/>
</dbReference>
<dbReference type="PROSITE" id="PS01182">
    <property type="entry name" value="GLYCOSYL_HYDROL_F35"/>
    <property type="match status" value="1"/>
</dbReference>
<evidence type="ECO:0000313" key="15">
    <source>
        <dbReference type="EMBL" id="CAA7405284.1"/>
    </source>
</evidence>
<dbReference type="Pfam" id="PF21467">
    <property type="entry name" value="BetaGal_gal-bd"/>
    <property type="match status" value="1"/>
</dbReference>
<keyword evidence="9" id="KW-0325">Glycoprotein</keyword>
<evidence type="ECO:0000256" key="4">
    <source>
        <dbReference type="ARBA" id="ARBA00012756"/>
    </source>
</evidence>
<dbReference type="AlphaFoldDB" id="A0A7I8L7N7"/>
<accession>A0A7I8L7N7</accession>
<dbReference type="GO" id="GO:0005975">
    <property type="term" value="P:carbohydrate metabolic process"/>
    <property type="evidence" value="ECO:0007669"/>
    <property type="project" value="InterPro"/>
</dbReference>
<comment type="subcellular location">
    <subcellularLocation>
        <location evidence="2">Secreted</location>
        <location evidence="2">Extracellular space</location>
        <location evidence="2">Apoplast</location>
    </subcellularLocation>
</comment>
<dbReference type="PROSITE" id="PS50228">
    <property type="entry name" value="SUEL_LECTIN"/>
    <property type="match status" value="1"/>
</dbReference>
<dbReference type="InterPro" id="IPR000922">
    <property type="entry name" value="Lectin_gal-bd_dom"/>
</dbReference>
<dbReference type="InterPro" id="IPR031330">
    <property type="entry name" value="Gly_Hdrlase_35_cat"/>
</dbReference>
<evidence type="ECO:0000256" key="13">
    <source>
        <dbReference type="SAM" id="SignalP"/>
    </source>
</evidence>
<sequence length="811" mass="89394">MGTVAAVMVAVVVAAGLAWSSSAGNVTYDGRSLIIGGQRKILFSGSIHYPRSTPEMWPSLIQKARAGGLDAIQTYVFWNVHEPLQGQYDFAGRYDLVRFVKEIQAQGLYVSLRIGPFIESEWKYGGLPFWLHDVPGIVFRSDNEPFKFHMQRFVSKIVSMMKSERLFASQGGPIILSQIENEYQNVEPAFHAKGPPYVRWAAAMAVGLETGVPWMMCKQDDAPDPVINACNGMNCAETFKGPNSPNKPLLWTENWTSMFQRFGEEPYIRTAEDIAFATALFIARGGSFVNYYMYHGGTNFGGFGSSYVTTSYYDQAPIDEYGLIRQPKWGHLRELHAAVKSCSDALLTGRHKNFSLGQLQEVNVFEEASGKCAAFLSNSDRRHSATVQFRNAVYELPAKSISILPDCHTVVFNTAKVNSQWRTRSNTVRQVLDHPERWGAFGDRIVSMGAAPFSATGLLEQMTTTKAETDYLWYSTSYEYRSRIGRPVLHVYSLGHVVHAFINGVYAGSSRDVPGVPGTVLEKEIALHQGENNISLLSVMVGLPDSGAYLERRVAGLRRVTIRGSRNRTEDLIRYHWGYQRGLWGEKLKIYTQDGSSKVDWMASGVSSGRRLTWFKTTFDSPPGVDPVALNLGSMGKGEAWVNGLSIGRYWVSRRTPNGRPSQSLYHIPRSFLEPSGNLLVLFEEETGNPLQVSVDTISVRGICGVISEDHPPSLFSRPPPLRQRRPPSVDLQCPAGSTISAVDFASFGTPTGDCRSYATGGCHVFSSKAFVEEACVGKEECSISVSAEQFGGGNPCPGAVKSLLVVASCG</sequence>
<feature type="chain" id="PRO_5029484583" description="Beta-galactosidase" evidence="13">
    <location>
        <begin position="24"/>
        <end position="811"/>
    </location>
</feature>
<dbReference type="GO" id="GO:0004565">
    <property type="term" value="F:beta-galactosidase activity"/>
    <property type="evidence" value="ECO:0007669"/>
    <property type="project" value="UniProtKB-EC"/>
</dbReference>
<keyword evidence="6" id="KW-0964">Secreted</keyword>
<dbReference type="Pfam" id="PF17834">
    <property type="entry name" value="GHD"/>
    <property type="match status" value="1"/>
</dbReference>
<organism evidence="15 16">
    <name type="scientific">Spirodela intermedia</name>
    <name type="common">Intermediate duckweed</name>
    <dbReference type="NCBI Taxonomy" id="51605"/>
    <lineage>
        <taxon>Eukaryota</taxon>
        <taxon>Viridiplantae</taxon>
        <taxon>Streptophyta</taxon>
        <taxon>Embryophyta</taxon>
        <taxon>Tracheophyta</taxon>
        <taxon>Spermatophyta</taxon>
        <taxon>Magnoliopsida</taxon>
        <taxon>Liliopsida</taxon>
        <taxon>Araceae</taxon>
        <taxon>Lemnoideae</taxon>
        <taxon>Spirodela</taxon>
    </lineage>
</organism>
<dbReference type="InterPro" id="IPR019801">
    <property type="entry name" value="Glyco_hydro_35_CS"/>
</dbReference>
<dbReference type="Pfam" id="PF01301">
    <property type="entry name" value="Glyco_hydro_35"/>
    <property type="match status" value="1"/>
</dbReference>
<proteinExistence type="inferred from homology"/>
<evidence type="ECO:0000256" key="2">
    <source>
        <dbReference type="ARBA" id="ARBA00004271"/>
    </source>
</evidence>
<dbReference type="FunFam" id="3.20.20.80:FF:000098">
    <property type="entry name" value="Beta-galactosidase"/>
    <property type="match status" value="1"/>
</dbReference>
<feature type="signal peptide" evidence="13">
    <location>
        <begin position="1"/>
        <end position="23"/>
    </location>
</feature>
<evidence type="ECO:0000256" key="7">
    <source>
        <dbReference type="ARBA" id="ARBA00022729"/>
    </source>
</evidence>
<dbReference type="InterPro" id="IPR008979">
    <property type="entry name" value="Galactose-bd-like_sf"/>
</dbReference>
<dbReference type="FunFam" id="2.60.120.260:FF:000142">
    <property type="entry name" value="Beta-galactosidase"/>
    <property type="match status" value="1"/>
</dbReference>
<evidence type="ECO:0000256" key="10">
    <source>
        <dbReference type="ARBA" id="ARBA00023295"/>
    </source>
</evidence>
<dbReference type="OrthoDB" id="1657402at2759"/>
<dbReference type="Proteomes" id="UP000663760">
    <property type="component" value="Chromosome 11"/>
</dbReference>
<comment type="similarity">
    <text evidence="3 12">Belongs to the glycosyl hydrolase 35 family.</text>
</comment>
<evidence type="ECO:0000259" key="14">
    <source>
        <dbReference type="PROSITE" id="PS50228"/>
    </source>
</evidence>
<evidence type="ECO:0000256" key="3">
    <source>
        <dbReference type="ARBA" id="ARBA00009809"/>
    </source>
</evidence>
<dbReference type="PRINTS" id="PR00742">
    <property type="entry name" value="GLHYDRLASE35"/>
</dbReference>
<evidence type="ECO:0000256" key="8">
    <source>
        <dbReference type="ARBA" id="ARBA00022801"/>
    </source>
</evidence>
<dbReference type="CDD" id="cd22842">
    <property type="entry name" value="Gal_Rha_Lectin_BGal"/>
    <property type="match status" value="1"/>
</dbReference>
<dbReference type="InterPro" id="IPR001944">
    <property type="entry name" value="Glycoside_Hdrlase_35"/>
</dbReference>
<dbReference type="EMBL" id="LR746274">
    <property type="protein sequence ID" value="CAA7405284.1"/>
    <property type="molecule type" value="Genomic_DNA"/>
</dbReference>
<protein>
    <recommendedName>
        <fullName evidence="4 11">Beta-galactosidase</fullName>
        <ecNumber evidence="4 11">3.2.1.23</ecNumber>
    </recommendedName>
</protein>
<evidence type="ECO:0000313" key="16">
    <source>
        <dbReference type="Proteomes" id="UP000663760"/>
    </source>
</evidence>
<dbReference type="Pfam" id="PF02140">
    <property type="entry name" value="SUEL_Lectin"/>
    <property type="match status" value="1"/>
</dbReference>
<evidence type="ECO:0000256" key="6">
    <source>
        <dbReference type="ARBA" id="ARBA00022525"/>
    </source>
</evidence>
<keyword evidence="10 11" id="KW-0326">Glycosidase</keyword>
<dbReference type="InterPro" id="IPR048913">
    <property type="entry name" value="BetaGal_gal-bd"/>
</dbReference>
<evidence type="ECO:0000256" key="12">
    <source>
        <dbReference type="RuleBase" id="RU003679"/>
    </source>
</evidence>
<comment type="catalytic activity">
    <reaction evidence="1 11">
        <text>Hydrolysis of terminal non-reducing beta-D-galactose residues in beta-D-galactosides.</text>
        <dbReference type="EC" id="3.2.1.23"/>
    </reaction>
</comment>
<keyword evidence="5" id="KW-0052">Apoplast</keyword>
<evidence type="ECO:0000256" key="9">
    <source>
        <dbReference type="ARBA" id="ARBA00023180"/>
    </source>
</evidence>